<sequence>MMLILVVVVAVIVFAMVSGSKKGGGRKRASKAQQRASEDVNEPWPFYPSYAMSRNEQEVYWKLEQALPDYIVLAQVQASRVLKVKRGENHQAWLNRINRMSYDYLICHKNTYPLLVIELDDSTHDRADRQDADRRKEMALAGAGIKIVRWRKQDVPSAEQILALVRQQQAMLQERMKRKQQAT</sequence>
<dbReference type="InterPro" id="IPR024402">
    <property type="entry name" value="DUF2726"/>
</dbReference>
<dbReference type="STRING" id="1795827.A7P95_03300"/>
<dbReference type="Proteomes" id="UP000077885">
    <property type="component" value="Unassembled WGS sequence"/>
</dbReference>
<keyword evidence="3" id="KW-1185">Reference proteome</keyword>
<protein>
    <recommendedName>
        <fullName evidence="1">DUF2726 domain-containing protein</fullName>
    </recommendedName>
</protein>
<dbReference type="AlphaFoldDB" id="A0A1A9S011"/>
<organism evidence="2 3">
    <name type="scientific">Eikenella longinqua</name>
    <dbReference type="NCBI Taxonomy" id="1795827"/>
    <lineage>
        <taxon>Bacteria</taxon>
        <taxon>Pseudomonadati</taxon>
        <taxon>Pseudomonadota</taxon>
        <taxon>Betaproteobacteria</taxon>
        <taxon>Neisseriales</taxon>
        <taxon>Neisseriaceae</taxon>
        <taxon>Eikenella</taxon>
    </lineage>
</organism>
<dbReference type="OrthoDB" id="6882268at2"/>
<dbReference type="RefSeq" id="WP_067591094.1">
    <property type="nucleotide sequence ID" value="NZ_LXSL01000013.1"/>
</dbReference>
<reference evidence="3" key="1">
    <citation type="submission" date="2016-05" db="EMBL/GenBank/DDBJ databases">
        <title>Draft genome of Corynebacterium afermentans subsp. afermentans LCDC 88199T.</title>
        <authorList>
            <person name="Bernier A.-M."/>
            <person name="Bernard K."/>
        </authorList>
    </citation>
    <scope>NUCLEOTIDE SEQUENCE [LARGE SCALE GENOMIC DNA]</scope>
    <source>
        <strain evidence="3">NML02-A-017</strain>
    </source>
</reference>
<comment type="caution">
    <text evidence="2">The sequence shown here is derived from an EMBL/GenBank/DDBJ whole genome shotgun (WGS) entry which is preliminary data.</text>
</comment>
<evidence type="ECO:0000313" key="3">
    <source>
        <dbReference type="Proteomes" id="UP000077885"/>
    </source>
</evidence>
<name>A0A1A9S011_9NEIS</name>
<evidence type="ECO:0000313" key="2">
    <source>
        <dbReference type="EMBL" id="OAM30057.1"/>
    </source>
</evidence>
<gene>
    <name evidence="2" type="ORF">A7P95_03300</name>
</gene>
<dbReference type="EMBL" id="LXSL01000013">
    <property type="protein sequence ID" value="OAM30057.1"/>
    <property type="molecule type" value="Genomic_DNA"/>
</dbReference>
<dbReference type="Pfam" id="PF10881">
    <property type="entry name" value="DUF2726"/>
    <property type="match status" value="1"/>
</dbReference>
<feature type="domain" description="DUF2726" evidence="1">
    <location>
        <begin position="52"/>
        <end position="161"/>
    </location>
</feature>
<accession>A0A1A9S011</accession>
<dbReference type="Gene3D" id="3.40.960.10">
    <property type="entry name" value="VSR Endonuclease"/>
    <property type="match status" value="1"/>
</dbReference>
<evidence type="ECO:0000259" key="1">
    <source>
        <dbReference type="Pfam" id="PF10881"/>
    </source>
</evidence>
<proteinExistence type="predicted"/>